<evidence type="ECO:0000256" key="1">
    <source>
        <dbReference type="SAM" id="MobiDB-lite"/>
    </source>
</evidence>
<comment type="caution">
    <text evidence="2">The sequence shown here is derived from an EMBL/GenBank/DDBJ whole genome shotgun (WGS) entry which is preliminary data.</text>
</comment>
<evidence type="ECO:0000313" key="2">
    <source>
        <dbReference type="EMBL" id="GFY49760.1"/>
    </source>
</evidence>
<proteinExistence type="predicted"/>
<keyword evidence="3" id="KW-1185">Reference proteome</keyword>
<evidence type="ECO:0000313" key="3">
    <source>
        <dbReference type="Proteomes" id="UP000886998"/>
    </source>
</evidence>
<dbReference type="Proteomes" id="UP000886998">
    <property type="component" value="Unassembled WGS sequence"/>
</dbReference>
<organism evidence="2 3">
    <name type="scientific">Trichonephila inaurata madagascariensis</name>
    <dbReference type="NCBI Taxonomy" id="2747483"/>
    <lineage>
        <taxon>Eukaryota</taxon>
        <taxon>Metazoa</taxon>
        <taxon>Ecdysozoa</taxon>
        <taxon>Arthropoda</taxon>
        <taxon>Chelicerata</taxon>
        <taxon>Arachnida</taxon>
        <taxon>Araneae</taxon>
        <taxon>Araneomorphae</taxon>
        <taxon>Entelegynae</taxon>
        <taxon>Araneoidea</taxon>
        <taxon>Nephilidae</taxon>
        <taxon>Trichonephila</taxon>
        <taxon>Trichonephila inaurata</taxon>
    </lineage>
</organism>
<feature type="region of interest" description="Disordered" evidence="1">
    <location>
        <begin position="1"/>
        <end position="52"/>
    </location>
</feature>
<gene>
    <name evidence="2" type="ORF">TNIN_255391</name>
</gene>
<sequence length="84" mass="9777">MDKTGRFDTITSLTYNRRTEGDSKSPESNSSKHLHNEVKKRQSHKVNPQSHNIIKTHHTLKSRYVLLSREPVESGFERGRRCCL</sequence>
<dbReference type="AlphaFoldDB" id="A0A8X6XA30"/>
<protein>
    <submittedName>
        <fullName evidence="2">Uncharacterized protein</fullName>
    </submittedName>
</protein>
<name>A0A8X6XA30_9ARAC</name>
<dbReference type="EMBL" id="BMAV01007161">
    <property type="protein sequence ID" value="GFY49760.1"/>
    <property type="molecule type" value="Genomic_DNA"/>
</dbReference>
<accession>A0A8X6XA30</accession>
<reference evidence="2" key="1">
    <citation type="submission" date="2020-08" db="EMBL/GenBank/DDBJ databases">
        <title>Multicomponent nature underlies the extraordinary mechanical properties of spider dragline silk.</title>
        <authorList>
            <person name="Kono N."/>
            <person name="Nakamura H."/>
            <person name="Mori M."/>
            <person name="Yoshida Y."/>
            <person name="Ohtoshi R."/>
            <person name="Malay A.D."/>
            <person name="Moran D.A.P."/>
            <person name="Tomita M."/>
            <person name="Numata K."/>
            <person name="Arakawa K."/>
        </authorList>
    </citation>
    <scope>NUCLEOTIDE SEQUENCE</scope>
</reference>